<dbReference type="EMBL" id="PYOY01000002">
    <property type="protein sequence ID" value="PSX08466.1"/>
    <property type="molecule type" value="Genomic_DNA"/>
</dbReference>
<sequence length="138" mass="15133">MKYKAILLALAVIGMIYSAVSGLKGSSTNIKSLDSFGTNTPYSISVTDAKNFGIPNSGVFGEFSSCFKKIRSKSARKIKEDDGGESGLLRVNSGVYKIYLSVYSNEAYSIRLIKLDKEGEILWQTTSYSINCDLNLFN</sequence>
<name>A0A855SFI8_PHOAN</name>
<dbReference type="Proteomes" id="UP000241440">
    <property type="component" value="Unassembled WGS sequence"/>
</dbReference>
<organism evidence="1 2">
    <name type="scientific">Photobacterium angustum</name>
    <dbReference type="NCBI Taxonomy" id="661"/>
    <lineage>
        <taxon>Bacteria</taxon>
        <taxon>Pseudomonadati</taxon>
        <taxon>Pseudomonadota</taxon>
        <taxon>Gammaproteobacteria</taxon>
        <taxon>Vibrionales</taxon>
        <taxon>Vibrionaceae</taxon>
        <taxon>Photobacterium</taxon>
    </lineage>
</organism>
<protein>
    <submittedName>
        <fullName evidence="1">Uncharacterized protein</fullName>
    </submittedName>
</protein>
<accession>A0A855SFI8</accession>
<dbReference type="GeneID" id="61229982"/>
<reference evidence="1 2" key="1">
    <citation type="submission" date="2018-01" db="EMBL/GenBank/DDBJ databases">
        <title>Whole genome sequencing of Histamine producing bacteria.</title>
        <authorList>
            <person name="Butler K."/>
        </authorList>
    </citation>
    <scope>NUCLEOTIDE SEQUENCE [LARGE SCALE GENOMIC DNA]</scope>
    <source>
        <strain evidence="1 2">A2-1</strain>
    </source>
</reference>
<dbReference type="RefSeq" id="WP_045084992.1">
    <property type="nucleotide sequence ID" value="NZ_JZSX01000001.1"/>
</dbReference>
<gene>
    <name evidence="1" type="ORF">C0W41_05045</name>
</gene>
<evidence type="ECO:0000313" key="2">
    <source>
        <dbReference type="Proteomes" id="UP000241440"/>
    </source>
</evidence>
<evidence type="ECO:0000313" key="1">
    <source>
        <dbReference type="EMBL" id="PSX08466.1"/>
    </source>
</evidence>
<comment type="caution">
    <text evidence="1">The sequence shown here is derived from an EMBL/GenBank/DDBJ whole genome shotgun (WGS) entry which is preliminary data.</text>
</comment>
<dbReference type="AlphaFoldDB" id="A0A855SFI8"/>
<proteinExistence type="predicted"/>